<name>A0A284S8J2_ARMOS</name>
<sequence>MRATSVHGCSSGPLNNWELKIVGAVYEGEDSAALRMERAKMGEEAKEEGPPSTWLHLSHVGLLEFEANRAVNILMLISDKPINLIPEVVKAVICSTRRPTQTLLKARMT</sequence>
<reference evidence="2" key="1">
    <citation type="journal article" date="2017" name="Nat. Ecol. Evol.">
        <title>Genome expansion and lineage-specific genetic innovations in the forest pathogenic fungi Armillaria.</title>
        <authorList>
            <person name="Sipos G."/>
            <person name="Prasanna A.N."/>
            <person name="Walter M.C."/>
            <person name="O'Connor E."/>
            <person name="Balint B."/>
            <person name="Krizsan K."/>
            <person name="Kiss B."/>
            <person name="Hess J."/>
            <person name="Varga T."/>
            <person name="Slot J."/>
            <person name="Riley R."/>
            <person name="Boka B."/>
            <person name="Rigling D."/>
            <person name="Barry K."/>
            <person name="Lee J."/>
            <person name="Mihaltcheva S."/>
            <person name="LaButti K."/>
            <person name="Lipzen A."/>
            <person name="Waldron R."/>
            <person name="Moloney N.M."/>
            <person name="Sperisen C."/>
            <person name="Kredics L."/>
            <person name="Vagvoelgyi C."/>
            <person name="Patrignani A."/>
            <person name="Fitzpatrick D."/>
            <person name="Nagy I."/>
            <person name="Doyle S."/>
            <person name="Anderson J.B."/>
            <person name="Grigoriev I.V."/>
            <person name="Gueldener U."/>
            <person name="Muensterkoetter M."/>
            <person name="Nagy L.G."/>
        </authorList>
    </citation>
    <scope>NUCLEOTIDE SEQUENCE [LARGE SCALE GENOMIC DNA]</scope>
    <source>
        <strain evidence="2">C18/9</strain>
    </source>
</reference>
<protein>
    <submittedName>
        <fullName evidence="1">Uncharacterized protein</fullName>
    </submittedName>
</protein>
<dbReference type="EMBL" id="FUEG01000043">
    <property type="protein sequence ID" value="SJL17323.1"/>
    <property type="molecule type" value="Genomic_DNA"/>
</dbReference>
<organism evidence="1 2">
    <name type="scientific">Armillaria ostoyae</name>
    <name type="common">Armillaria root rot fungus</name>
    <dbReference type="NCBI Taxonomy" id="47428"/>
    <lineage>
        <taxon>Eukaryota</taxon>
        <taxon>Fungi</taxon>
        <taxon>Dikarya</taxon>
        <taxon>Basidiomycota</taxon>
        <taxon>Agaricomycotina</taxon>
        <taxon>Agaricomycetes</taxon>
        <taxon>Agaricomycetidae</taxon>
        <taxon>Agaricales</taxon>
        <taxon>Marasmiineae</taxon>
        <taxon>Physalacriaceae</taxon>
        <taxon>Armillaria</taxon>
    </lineage>
</organism>
<dbReference type="Proteomes" id="UP000219338">
    <property type="component" value="Unassembled WGS sequence"/>
</dbReference>
<evidence type="ECO:0000313" key="1">
    <source>
        <dbReference type="EMBL" id="SJL17323.1"/>
    </source>
</evidence>
<gene>
    <name evidence="1" type="ORF">ARMOST_20872</name>
</gene>
<proteinExistence type="predicted"/>
<keyword evidence="2" id="KW-1185">Reference proteome</keyword>
<evidence type="ECO:0000313" key="2">
    <source>
        <dbReference type="Proteomes" id="UP000219338"/>
    </source>
</evidence>
<dbReference type="AlphaFoldDB" id="A0A284S8J2"/>
<accession>A0A284S8J2</accession>